<dbReference type="Proteomes" id="UP001518976">
    <property type="component" value="Unassembled WGS sequence"/>
</dbReference>
<keyword evidence="7" id="KW-1185">Reference proteome</keyword>
<keyword evidence="4" id="KW-0812">Transmembrane</keyword>
<evidence type="ECO:0000313" key="7">
    <source>
        <dbReference type="Proteomes" id="UP001518976"/>
    </source>
</evidence>
<dbReference type="Pfam" id="PF01522">
    <property type="entry name" value="Polysacc_deac_1"/>
    <property type="match status" value="1"/>
</dbReference>
<dbReference type="SUPFAM" id="SSF88713">
    <property type="entry name" value="Glycoside hydrolase/deacetylase"/>
    <property type="match status" value="1"/>
</dbReference>
<keyword evidence="4" id="KW-1133">Transmembrane helix</keyword>
<dbReference type="InterPro" id="IPR050248">
    <property type="entry name" value="Polysacc_deacetylase_ArnD"/>
</dbReference>
<feature type="compositionally biased region" description="Low complexity" evidence="3">
    <location>
        <begin position="44"/>
        <end position="66"/>
    </location>
</feature>
<keyword evidence="2" id="KW-0378">Hydrolase</keyword>
<keyword evidence="1" id="KW-0479">Metal-binding</keyword>
<feature type="transmembrane region" description="Helical" evidence="4">
    <location>
        <begin position="12"/>
        <end position="33"/>
    </location>
</feature>
<evidence type="ECO:0000256" key="4">
    <source>
        <dbReference type="SAM" id="Phobius"/>
    </source>
</evidence>
<gene>
    <name evidence="6" type="ORF">JW592_14865</name>
</gene>
<reference evidence="6 7" key="1">
    <citation type="submission" date="2021-02" db="EMBL/GenBank/DDBJ databases">
        <title>Streptomyces spirodelae sp. nov., isolated from duckweed.</title>
        <authorList>
            <person name="Saimee Y."/>
            <person name="Duangmal K."/>
        </authorList>
    </citation>
    <scope>NUCLEOTIDE SEQUENCE [LARGE SCALE GENOMIC DNA]</scope>
    <source>
        <strain evidence="6 7">DW4-2</strain>
    </source>
</reference>
<name>A0ABS3WUD7_9ACTN</name>
<protein>
    <submittedName>
        <fullName evidence="6">Polysaccharide deacetylase family protein</fullName>
    </submittedName>
</protein>
<evidence type="ECO:0000256" key="2">
    <source>
        <dbReference type="ARBA" id="ARBA00022801"/>
    </source>
</evidence>
<dbReference type="PANTHER" id="PTHR10587:SF133">
    <property type="entry name" value="CHITIN DEACETYLASE 1-RELATED"/>
    <property type="match status" value="1"/>
</dbReference>
<evidence type="ECO:0000256" key="1">
    <source>
        <dbReference type="ARBA" id="ARBA00022723"/>
    </source>
</evidence>
<dbReference type="PROSITE" id="PS51677">
    <property type="entry name" value="NODB"/>
    <property type="match status" value="1"/>
</dbReference>
<dbReference type="Gene3D" id="3.20.20.370">
    <property type="entry name" value="Glycoside hydrolase/deacetylase"/>
    <property type="match status" value="1"/>
</dbReference>
<evidence type="ECO:0000313" key="6">
    <source>
        <dbReference type="EMBL" id="MBO8186733.1"/>
    </source>
</evidence>
<evidence type="ECO:0000259" key="5">
    <source>
        <dbReference type="PROSITE" id="PS51677"/>
    </source>
</evidence>
<feature type="domain" description="NodB homology" evidence="5">
    <location>
        <begin position="117"/>
        <end position="297"/>
    </location>
</feature>
<dbReference type="RefSeq" id="WP_209265541.1">
    <property type="nucleotide sequence ID" value="NZ_JAFFZN010000012.1"/>
</dbReference>
<feature type="region of interest" description="Disordered" evidence="3">
    <location>
        <begin position="41"/>
        <end position="101"/>
    </location>
</feature>
<organism evidence="6 7">
    <name type="scientific">Streptomyces spirodelae</name>
    <dbReference type="NCBI Taxonomy" id="2812904"/>
    <lineage>
        <taxon>Bacteria</taxon>
        <taxon>Bacillati</taxon>
        <taxon>Actinomycetota</taxon>
        <taxon>Actinomycetes</taxon>
        <taxon>Kitasatosporales</taxon>
        <taxon>Streptomycetaceae</taxon>
        <taxon>Streptomyces</taxon>
    </lineage>
</organism>
<accession>A0ABS3WUD7</accession>
<proteinExistence type="predicted"/>
<dbReference type="PANTHER" id="PTHR10587">
    <property type="entry name" value="GLYCOSYL TRANSFERASE-RELATED"/>
    <property type="match status" value="1"/>
</dbReference>
<sequence>MRSDSHIVSRRTLLCVGLGVGTATVTGVGVGFLTHQGTAGGADPGLPHGAGDAPAPAAGGAAPGAPKAKRAPELRRATPDSYRLRPLAGETSMGEPAAHPPVRTHAESRLSSLHGRHVVALTFDDGPHPEHTPRLLEVLRRHGVQATFFVVGQNAAAFPELLHAIAADGHVVGNHSYTHRQLPRLPSTEIRSELSRTSELIDRVVGTPPRWCRAPYGDWHPPSLKICSELGMEPMNWSVDTQDWARPGTARIVRAVLENTTPGAIILQHDGGGLRDQTVAAVDRYLPLLQERGFTCVRPSV</sequence>
<dbReference type="CDD" id="cd10917">
    <property type="entry name" value="CE4_NodB_like_6s_7s"/>
    <property type="match status" value="1"/>
</dbReference>
<keyword evidence="4" id="KW-0472">Membrane</keyword>
<dbReference type="InterPro" id="IPR011330">
    <property type="entry name" value="Glyco_hydro/deAcase_b/a-brl"/>
</dbReference>
<comment type="caution">
    <text evidence="6">The sequence shown here is derived from an EMBL/GenBank/DDBJ whole genome shotgun (WGS) entry which is preliminary data.</text>
</comment>
<dbReference type="EMBL" id="JAFFZN010000012">
    <property type="protein sequence ID" value="MBO8186733.1"/>
    <property type="molecule type" value="Genomic_DNA"/>
</dbReference>
<dbReference type="InterPro" id="IPR002509">
    <property type="entry name" value="NODB_dom"/>
</dbReference>
<evidence type="ECO:0000256" key="3">
    <source>
        <dbReference type="SAM" id="MobiDB-lite"/>
    </source>
</evidence>